<keyword evidence="14" id="KW-1185">Reference proteome</keyword>
<evidence type="ECO:0000256" key="11">
    <source>
        <dbReference type="SAM" id="Phobius"/>
    </source>
</evidence>
<feature type="region of interest" description="Disordered" evidence="10">
    <location>
        <begin position="781"/>
        <end position="832"/>
    </location>
</feature>
<dbReference type="GO" id="GO:0140359">
    <property type="term" value="F:ABC-type transporter activity"/>
    <property type="evidence" value="ECO:0007669"/>
    <property type="project" value="InterPro"/>
</dbReference>
<evidence type="ECO:0000256" key="9">
    <source>
        <dbReference type="ARBA" id="ARBA00023136"/>
    </source>
</evidence>
<dbReference type="InterPro" id="IPR027417">
    <property type="entry name" value="P-loop_NTPase"/>
</dbReference>
<feature type="transmembrane region" description="Helical" evidence="11">
    <location>
        <begin position="1078"/>
        <end position="1103"/>
    </location>
</feature>
<organism evidence="13 14">
    <name type="scientific">Fusarium sarcochroum</name>
    <dbReference type="NCBI Taxonomy" id="1208366"/>
    <lineage>
        <taxon>Eukaryota</taxon>
        <taxon>Fungi</taxon>
        <taxon>Dikarya</taxon>
        <taxon>Ascomycota</taxon>
        <taxon>Pezizomycotina</taxon>
        <taxon>Sordariomycetes</taxon>
        <taxon>Hypocreomycetidae</taxon>
        <taxon>Hypocreales</taxon>
        <taxon>Nectriaceae</taxon>
        <taxon>Fusarium</taxon>
        <taxon>Fusarium lateritium species complex</taxon>
    </lineage>
</organism>
<evidence type="ECO:0000259" key="12">
    <source>
        <dbReference type="PROSITE" id="PS50893"/>
    </source>
</evidence>
<evidence type="ECO:0000256" key="2">
    <source>
        <dbReference type="ARBA" id="ARBA00008869"/>
    </source>
</evidence>
<feature type="transmembrane region" description="Helical" evidence="11">
    <location>
        <begin position="379"/>
        <end position="399"/>
    </location>
</feature>
<feature type="transmembrane region" description="Helical" evidence="11">
    <location>
        <begin position="1039"/>
        <end position="1057"/>
    </location>
</feature>
<evidence type="ECO:0000256" key="5">
    <source>
        <dbReference type="ARBA" id="ARBA00022737"/>
    </source>
</evidence>
<feature type="transmembrane region" description="Helical" evidence="11">
    <location>
        <begin position="1181"/>
        <end position="1201"/>
    </location>
</feature>
<evidence type="ECO:0000256" key="7">
    <source>
        <dbReference type="ARBA" id="ARBA00022840"/>
    </source>
</evidence>
<reference evidence="13" key="1">
    <citation type="journal article" date="2020" name="BMC Genomics">
        <title>Correction to: Identification and distribution of gene clusters required for synthesis of sphingolipid metabolism inhibitors in diverse species of the filamentous fungus Fusarium.</title>
        <authorList>
            <person name="Kim H.S."/>
            <person name="Lohmar J.M."/>
            <person name="Busman M."/>
            <person name="Brown D.W."/>
            <person name="Naumann T.A."/>
            <person name="Divon H.H."/>
            <person name="Lysoe E."/>
            <person name="Uhlig S."/>
            <person name="Proctor R.H."/>
        </authorList>
    </citation>
    <scope>NUCLEOTIDE SEQUENCE</scope>
    <source>
        <strain evidence="13">NRRL 20472</strain>
    </source>
</reference>
<dbReference type="InterPro" id="IPR017871">
    <property type="entry name" value="ABC_transporter-like_CS"/>
</dbReference>
<name>A0A8H4TKE9_9HYPO</name>
<sequence length="1651" mass="181717">MVFLKQIRTLMGKNLRILLLRHLILCIWMAFILPIFLAALFSFTKNLLVPPANFGIGKPTALLSLETSIEKAQSNGRQKLVLVKNGLTGGDVDGVFDSLQQQFDDAAKSASVDFEVIRVDNEDELTNSCPSNLRGVSRCFGAVVMWDSPDEGTDEHVWNYTIRADGAFELAGAKFDIDKSNDQQVYLMPLQHAIDSAIVRANSSSSSLTLGDTQEYPFTNMSPKERDRDIRRRFQKTIKGWMGVAFMGTIIWVTYHLTGFVATERESGMSTLIDAMMPVRKPWISMVARIIAHHLSFSLIYLPAWVIGSIIVRGGVFEKTSVGIVLVFHVITGLAFSSVSLLFASFFKKAQLSGISAILAVALLGILAQTLTSPGTVPVTVLSLLFTPCAFVFFISNMARFEEKELPTNLLKVAPGSPSALPGIAIWVFLIIQIFAYPLIGAFVEHALYSNDTPGRKMLLNETDVSRIGSNAVQLRQFSKVYRPNIFSRIFRRGSNKKQPVVAVNKLNLDIGQGQIIALLGANGSGKSTTLDAIAGMNKLTSGSIEIDGRGGLGIAPQKNVLWDDLTVEEHIRIFNHLKAPNARSTTEAIGELISSIDLHKKRDAFAKTLSGGQKRKLQLGLMLTGGSGVCCIDEVSSGIDPLSRRKLWDIILAERGRRTMILTTHFLDEADLLADHIAILSKGTLRAEGSSVGLKDDMGGGYRVHVPKDAGVRDTPDIEQVEKKDAFDLVTYTAPTSQLAAVVINNLEAAGISEYRFSGPTIEDVFLQVAEEIKDEEAFRNSNKGLSVPSDENVSSEGKEDVSSEAKENVPSKGKENVPSKGKENVSDKQGLQLTNGQRVGYVKQTLILFRKRLTILKRNRLLYLLAFLLPIFAAGLTSLFVANETTPSCQPSQQASRTTSRQNIFSQQRSGKRVIFLAGPRSKVQSVDTGHLARAFGGKDAFEKAAVEASLKDIMTVDTFQEFEDKIREDRKNITTAFWLGDKDQGPTFAWVANLWVTSPITAQQILDILLTNTTIVTTWSSLEIPISPVTGDALQMIVYMAIALSVYPAFFALYPSNERRRFVRGLQYSNGVRPFPLWIAYLLFDLIIVLASTAIVTAIWAGVSDIWFNLGYVFLVLFLYGIASTLFAYLVSLFTKTQLGTYAWAAASQTLIFVVYIIAYMSVITFTPVTKVDRSLRLVHFITSAFAPIGSALRALFITTNLFSTACEGFEVTDNPSGMLYYGGPILYLILQSLILFGLLIWLDTGSAGAPIRGLFHGSKKAESDEELVDEDIIDELNEVTRNAEREHGLRVMHLTKSFHRNTAVDNVTFGIKRGEVFALLGPNGAGKSTTISLIRGDIKPDRNGGDVLVEDISVNKNLATARSNLGVCPQFDAMDQMTVREHLEFYANIRGVQDVEHNVRAVMQAVGLESFSTRMAHALSGGNKRKLSLGIALMGNPTVVLLDEPSSGLDAASKRVMWKTLEATVRGRSILLTTHSMEEADALAGRAGILARRMLALGTPDNLRHRFGDALHIHLVSVTAPRTTQDEMIRITDWIRQMFPSADVEEKTYHGQIRFSVRASQVLAATSGRNEEEITKDGEDLSQSAIGHLVVLLEENKDQLGVGHYSVSPTTLDQVFLTIVGQHNVKEENSEEKKPSIWRKLWMFGRS</sequence>
<feature type="transmembrane region" description="Helical" evidence="11">
    <location>
        <begin position="1145"/>
        <end position="1169"/>
    </location>
</feature>
<feature type="transmembrane region" description="Helical" evidence="11">
    <location>
        <begin position="241"/>
        <end position="263"/>
    </location>
</feature>
<evidence type="ECO:0000313" key="13">
    <source>
        <dbReference type="EMBL" id="KAF4959511.1"/>
    </source>
</evidence>
<comment type="similarity">
    <text evidence="2">Belongs to the ABC transporter superfamily. ABCA family.</text>
</comment>
<feature type="transmembrane region" description="Helical" evidence="11">
    <location>
        <begin position="863"/>
        <end position="884"/>
    </location>
</feature>
<dbReference type="InterPro" id="IPR003439">
    <property type="entry name" value="ABC_transporter-like_ATP-bd"/>
</dbReference>
<dbReference type="Pfam" id="PF12698">
    <property type="entry name" value="ABC2_membrane_3"/>
    <property type="match status" value="2"/>
</dbReference>
<dbReference type="SUPFAM" id="SSF52540">
    <property type="entry name" value="P-loop containing nucleoside triphosphate hydrolases"/>
    <property type="match status" value="2"/>
</dbReference>
<dbReference type="GO" id="GO:0005319">
    <property type="term" value="F:lipid transporter activity"/>
    <property type="evidence" value="ECO:0007669"/>
    <property type="project" value="TreeGrafter"/>
</dbReference>
<feature type="transmembrane region" description="Helical" evidence="11">
    <location>
        <begin position="350"/>
        <end position="367"/>
    </location>
</feature>
<evidence type="ECO:0000256" key="4">
    <source>
        <dbReference type="ARBA" id="ARBA00022692"/>
    </source>
</evidence>
<dbReference type="OrthoDB" id="8061355at2759"/>
<dbReference type="PANTHER" id="PTHR19229">
    <property type="entry name" value="ATP-BINDING CASSETTE TRANSPORTER SUBFAMILY A ABCA"/>
    <property type="match status" value="1"/>
</dbReference>
<dbReference type="InterPro" id="IPR013525">
    <property type="entry name" value="ABC2_TM"/>
</dbReference>
<feature type="compositionally biased region" description="Basic and acidic residues" evidence="10">
    <location>
        <begin position="798"/>
        <end position="828"/>
    </location>
</feature>
<dbReference type="CDD" id="cd03263">
    <property type="entry name" value="ABC_subfamily_A"/>
    <property type="match status" value="2"/>
</dbReference>
<comment type="subcellular location">
    <subcellularLocation>
        <location evidence="1">Membrane</location>
        <topology evidence="1">Multi-pass membrane protein</topology>
    </subcellularLocation>
</comment>
<evidence type="ECO:0000256" key="8">
    <source>
        <dbReference type="ARBA" id="ARBA00022989"/>
    </source>
</evidence>
<dbReference type="GO" id="GO:0016020">
    <property type="term" value="C:membrane"/>
    <property type="evidence" value="ECO:0007669"/>
    <property type="project" value="UniProtKB-SubCell"/>
</dbReference>
<evidence type="ECO:0000256" key="10">
    <source>
        <dbReference type="SAM" id="MobiDB-lite"/>
    </source>
</evidence>
<dbReference type="Proteomes" id="UP000622797">
    <property type="component" value="Unassembled WGS sequence"/>
</dbReference>
<keyword evidence="9 11" id="KW-0472">Membrane</keyword>
<keyword evidence="6" id="KW-0547">Nucleotide-binding</keyword>
<dbReference type="GO" id="GO:0016887">
    <property type="term" value="F:ATP hydrolysis activity"/>
    <property type="evidence" value="ECO:0007669"/>
    <property type="project" value="InterPro"/>
</dbReference>
<feature type="compositionally biased region" description="Polar residues" evidence="10">
    <location>
        <begin position="781"/>
        <end position="797"/>
    </location>
</feature>
<feature type="transmembrane region" description="Helical" evidence="11">
    <location>
        <begin position="324"/>
        <end position="344"/>
    </location>
</feature>
<feature type="transmembrane region" description="Helical" evidence="11">
    <location>
        <begin position="1109"/>
        <end position="1133"/>
    </location>
</feature>
<dbReference type="InterPro" id="IPR003593">
    <property type="entry name" value="AAA+_ATPase"/>
</dbReference>
<dbReference type="GO" id="GO:0005524">
    <property type="term" value="F:ATP binding"/>
    <property type="evidence" value="ECO:0007669"/>
    <property type="project" value="UniProtKB-KW"/>
</dbReference>
<feature type="transmembrane region" description="Helical" evidence="11">
    <location>
        <begin position="419"/>
        <end position="440"/>
    </location>
</feature>
<feature type="transmembrane region" description="Helical" evidence="11">
    <location>
        <begin position="20"/>
        <end position="43"/>
    </location>
</feature>
<dbReference type="Pfam" id="PF00005">
    <property type="entry name" value="ABC_tran"/>
    <property type="match status" value="2"/>
</dbReference>
<feature type="domain" description="ABC transporter" evidence="12">
    <location>
        <begin position="1293"/>
        <end position="1520"/>
    </location>
</feature>
<dbReference type="Gene3D" id="3.40.50.300">
    <property type="entry name" value="P-loop containing nucleotide triphosphate hydrolases"/>
    <property type="match status" value="2"/>
</dbReference>
<keyword evidence="4 11" id="KW-0812">Transmembrane</keyword>
<keyword evidence="7" id="KW-0067">ATP-binding</keyword>
<evidence type="ECO:0000256" key="3">
    <source>
        <dbReference type="ARBA" id="ARBA00022448"/>
    </source>
</evidence>
<keyword evidence="5" id="KW-0677">Repeat</keyword>
<proteinExistence type="inferred from homology"/>
<feature type="transmembrane region" description="Helical" evidence="11">
    <location>
        <begin position="1222"/>
        <end position="1246"/>
    </location>
</feature>
<protein>
    <recommendedName>
        <fullName evidence="12">ABC transporter domain-containing protein</fullName>
    </recommendedName>
</protein>
<comment type="caution">
    <text evidence="13">The sequence shown here is derived from an EMBL/GenBank/DDBJ whole genome shotgun (WGS) entry which is preliminary data.</text>
</comment>
<dbReference type="PANTHER" id="PTHR19229:SF36">
    <property type="entry name" value="ATP-BINDING CASSETTE SUB-FAMILY A MEMBER 2"/>
    <property type="match status" value="1"/>
</dbReference>
<dbReference type="EMBL" id="JABEXW010000660">
    <property type="protein sequence ID" value="KAF4959511.1"/>
    <property type="molecule type" value="Genomic_DNA"/>
</dbReference>
<dbReference type="PROSITE" id="PS50893">
    <property type="entry name" value="ABC_TRANSPORTER_2"/>
    <property type="match status" value="2"/>
</dbReference>
<gene>
    <name evidence="13" type="ORF">FSARC_10716</name>
</gene>
<evidence type="ECO:0000256" key="1">
    <source>
        <dbReference type="ARBA" id="ARBA00004141"/>
    </source>
</evidence>
<accession>A0A8H4TKE9</accession>
<feature type="transmembrane region" description="Helical" evidence="11">
    <location>
        <begin position="283"/>
        <end position="312"/>
    </location>
</feature>
<dbReference type="PROSITE" id="PS00211">
    <property type="entry name" value="ABC_TRANSPORTER_1"/>
    <property type="match status" value="2"/>
</dbReference>
<dbReference type="SMART" id="SM00382">
    <property type="entry name" value="AAA"/>
    <property type="match status" value="2"/>
</dbReference>
<evidence type="ECO:0000256" key="6">
    <source>
        <dbReference type="ARBA" id="ARBA00022741"/>
    </source>
</evidence>
<keyword evidence="8 11" id="KW-1133">Transmembrane helix</keyword>
<evidence type="ECO:0000313" key="14">
    <source>
        <dbReference type="Proteomes" id="UP000622797"/>
    </source>
</evidence>
<reference evidence="13" key="2">
    <citation type="submission" date="2020-05" db="EMBL/GenBank/DDBJ databases">
        <authorList>
            <person name="Kim H.-S."/>
            <person name="Proctor R.H."/>
            <person name="Brown D.W."/>
        </authorList>
    </citation>
    <scope>NUCLEOTIDE SEQUENCE</scope>
    <source>
        <strain evidence="13">NRRL 20472</strain>
    </source>
</reference>
<keyword evidence="3" id="KW-0813">Transport</keyword>
<feature type="domain" description="ABC transporter" evidence="12">
    <location>
        <begin position="481"/>
        <end position="708"/>
    </location>
</feature>
<dbReference type="InterPro" id="IPR026082">
    <property type="entry name" value="ABCA"/>
</dbReference>
<dbReference type="FunFam" id="3.40.50.300:FF:001345">
    <property type="entry name" value="Related to ABC transporter"/>
    <property type="match status" value="1"/>
</dbReference>